<dbReference type="KEGG" id="dph:EHF33_15145"/>
<dbReference type="InterPro" id="IPR046674">
    <property type="entry name" value="DUF6544"/>
</dbReference>
<dbReference type="AlphaFoldDB" id="A0A3G8YGL8"/>
<dbReference type="EMBL" id="CP034184">
    <property type="protein sequence ID" value="AZI44438.1"/>
    <property type="molecule type" value="Genomic_DNA"/>
</dbReference>
<gene>
    <name evidence="1" type="ORF">EHF33_15145</name>
</gene>
<name>A0A3G8YGL8_9DEIO</name>
<organism evidence="1 2">
    <name type="scientific">Deinococcus psychrotolerans</name>
    <dbReference type="NCBI Taxonomy" id="2489213"/>
    <lineage>
        <taxon>Bacteria</taxon>
        <taxon>Thermotogati</taxon>
        <taxon>Deinococcota</taxon>
        <taxon>Deinococci</taxon>
        <taxon>Deinococcales</taxon>
        <taxon>Deinococcaceae</taxon>
        <taxon>Deinococcus</taxon>
    </lineage>
</organism>
<dbReference type="OrthoDB" id="60411at2"/>
<dbReference type="Proteomes" id="UP000276417">
    <property type="component" value="Chromosome 2"/>
</dbReference>
<dbReference type="Pfam" id="PF20181">
    <property type="entry name" value="DUF6544"/>
    <property type="match status" value="1"/>
</dbReference>
<evidence type="ECO:0000313" key="1">
    <source>
        <dbReference type="EMBL" id="AZI44438.1"/>
    </source>
</evidence>
<proteinExistence type="predicted"/>
<sequence>MWSVASLAGLLILGWLGLQVTPAPFPAIPGTAATPSSIPLLPNLPAPVERFYRLTYGECIPVITSAIITGRAAIRPIPGGPTLPARFRFIHEAGRNYRHYIEATWFGLPILRVNESYLDGVSRIELPWQKSEGNPQTAQAANLGLWAETTSMPAVFLTDPRVRWQAVNDATALLVVPFEQAHETFVVRFDPTTGLPTLLESMRFKGETDTHKTLWSNGLLRWASFGGITLPSVGTAAWADDGRPWAVFTTESIGLNTDVRQSVRAKGL</sequence>
<evidence type="ECO:0000313" key="2">
    <source>
        <dbReference type="Proteomes" id="UP000276417"/>
    </source>
</evidence>
<protein>
    <submittedName>
        <fullName evidence="1">Uncharacterized protein</fullName>
    </submittedName>
</protein>
<accession>A0A3G8YGL8</accession>
<reference evidence="1 2" key="1">
    <citation type="submission" date="2018-11" db="EMBL/GenBank/DDBJ databases">
        <title>Deinococcus shelandsis sp. nov., isolated from South Shetland Islands soil of Antarctica.</title>
        <authorList>
            <person name="Tian J."/>
        </authorList>
    </citation>
    <scope>NUCLEOTIDE SEQUENCE [LARGE SCALE GENOMIC DNA]</scope>
    <source>
        <strain evidence="1 2">S14-83T</strain>
    </source>
</reference>
<keyword evidence="2" id="KW-1185">Reference proteome</keyword>